<gene>
    <name evidence="3" type="ORF">ACFQRF_12555</name>
</gene>
<keyword evidence="4" id="KW-1185">Reference proteome</keyword>
<feature type="region of interest" description="Disordered" evidence="1">
    <location>
        <begin position="29"/>
        <end position="59"/>
    </location>
</feature>
<evidence type="ECO:0000256" key="2">
    <source>
        <dbReference type="SAM" id="SignalP"/>
    </source>
</evidence>
<dbReference type="Proteomes" id="UP001596540">
    <property type="component" value="Unassembled WGS sequence"/>
</dbReference>
<proteinExistence type="predicted"/>
<evidence type="ECO:0000256" key="1">
    <source>
        <dbReference type="SAM" id="MobiDB-lite"/>
    </source>
</evidence>
<evidence type="ECO:0000313" key="3">
    <source>
        <dbReference type="EMBL" id="MFC7328575.1"/>
    </source>
</evidence>
<feature type="signal peptide" evidence="2">
    <location>
        <begin position="1"/>
        <end position="32"/>
    </location>
</feature>
<dbReference type="EMBL" id="JBHTBH010000005">
    <property type="protein sequence ID" value="MFC7328575.1"/>
    <property type="molecule type" value="Genomic_DNA"/>
</dbReference>
<dbReference type="RefSeq" id="WP_379871225.1">
    <property type="nucleotide sequence ID" value="NZ_JBHTBH010000005.1"/>
</dbReference>
<sequence>MRIVPRDRVIGAAAPALLGAALLPWAPADAEAGDGTVPDRPPTTAVSGGPEVHSTGADPGEVAAYWTDARTSAAQPMPLTRS</sequence>
<name>A0ABW2KHI2_9ACTN</name>
<keyword evidence="2" id="KW-0732">Signal</keyword>
<organism evidence="3 4">
    <name type="scientific">Marinactinospora rubrisoli</name>
    <dbReference type="NCBI Taxonomy" id="2715399"/>
    <lineage>
        <taxon>Bacteria</taxon>
        <taxon>Bacillati</taxon>
        <taxon>Actinomycetota</taxon>
        <taxon>Actinomycetes</taxon>
        <taxon>Streptosporangiales</taxon>
        <taxon>Nocardiopsidaceae</taxon>
        <taxon>Marinactinospora</taxon>
    </lineage>
</organism>
<evidence type="ECO:0000313" key="4">
    <source>
        <dbReference type="Proteomes" id="UP001596540"/>
    </source>
</evidence>
<protein>
    <submittedName>
        <fullName evidence="3">Uncharacterized protein</fullName>
    </submittedName>
</protein>
<reference evidence="4" key="1">
    <citation type="journal article" date="2019" name="Int. J. Syst. Evol. Microbiol.">
        <title>The Global Catalogue of Microorganisms (GCM) 10K type strain sequencing project: providing services to taxonomists for standard genome sequencing and annotation.</title>
        <authorList>
            <consortium name="The Broad Institute Genomics Platform"/>
            <consortium name="The Broad Institute Genome Sequencing Center for Infectious Disease"/>
            <person name="Wu L."/>
            <person name="Ma J."/>
        </authorList>
    </citation>
    <scope>NUCLEOTIDE SEQUENCE [LARGE SCALE GENOMIC DNA]</scope>
    <source>
        <strain evidence="4">CGMCC 4.7382</strain>
    </source>
</reference>
<comment type="caution">
    <text evidence="3">The sequence shown here is derived from an EMBL/GenBank/DDBJ whole genome shotgun (WGS) entry which is preliminary data.</text>
</comment>
<accession>A0ABW2KHI2</accession>
<feature type="chain" id="PRO_5045260674" evidence="2">
    <location>
        <begin position="33"/>
        <end position="82"/>
    </location>
</feature>